<gene>
    <name evidence="2" type="ORF">PLOB_00022618</name>
</gene>
<feature type="transmembrane region" description="Helical" evidence="1">
    <location>
        <begin position="35"/>
        <end position="62"/>
    </location>
</feature>
<accession>A0ABN8RR62</accession>
<dbReference type="EMBL" id="CALNXK010000267">
    <property type="protein sequence ID" value="CAH3179961.1"/>
    <property type="molecule type" value="Genomic_DNA"/>
</dbReference>
<reference evidence="2 3" key="1">
    <citation type="submission" date="2022-05" db="EMBL/GenBank/DDBJ databases">
        <authorList>
            <consortium name="Genoscope - CEA"/>
            <person name="William W."/>
        </authorList>
    </citation>
    <scope>NUCLEOTIDE SEQUENCE [LARGE SCALE GENOMIC DNA]</scope>
</reference>
<feature type="transmembrane region" description="Helical" evidence="1">
    <location>
        <begin position="74"/>
        <end position="94"/>
    </location>
</feature>
<feature type="transmembrane region" description="Helical" evidence="1">
    <location>
        <begin position="137"/>
        <end position="159"/>
    </location>
</feature>
<sequence length="221" mass="24580">MENTNKRTLTLLSSFQIAISVLFFVLGLVDKLEIRYLYVSLAASPCWIIPLTLANGIMGLVLSQSRKRSANLIHAIWSVSVACIIYSAITVLRYQTWGVEWLMHNIITDTSGIYQTEKWWFVKKNVQLKYTEQENKAFAVFGIIIVFSMIEIILAAALAKVSDSSHKGAQQPAIPMYYGMYYQPVGQVSGFPGQTSADTGSGARLISAQDMQPAHNNISPH</sequence>
<name>A0ABN8RR62_9CNID</name>
<keyword evidence="1" id="KW-0472">Membrane</keyword>
<keyword evidence="1" id="KW-1133">Transmembrane helix</keyword>
<protein>
    <submittedName>
        <fullName evidence="2">Uncharacterized protein</fullName>
    </submittedName>
</protein>
<proteinExistence type="predicted"/>
<organism evidence="2 3">
    <name type="scientific">Porites lobata</name>
    <dbReference type="NCBI Taxonomy" id="104759"/>
    <lineage>
        <taxon>Eukaryota</taxon>
        <taxon>Metazoa</taxon>
        <taxon>Cnidaria</taxon>
        <taxon>Anthozoa</taxon>
        <taxon>Hexacorallia</taxon>
        <taxon>Scleractinia</taxon>
        <taxon>Fungiina</taxon>
        <taxon>Poritidae</taxon>
        <taxon>Porites</taxon>
    </lineage>
</organism>
<dbReference type="Proteomes" id="UP001159405">
    <property type="component" value="Unassembled WGS sequence"/>
</dbReference>
<comment type="caution">
    <text evidence="2">The sequence shown here is derived from an EMBL/GenBank/DDBJ whole genome shotgun (WGS) entry which is preliminary data.</text>
</comment>
<evidence type="ECO:0000313" key="2">
    <source>
        <dbReference type="EMBL" id="CAH3179961.1"/>
    </source>
</evidence>
<evidence type="ECO:0000256" key="1">
    <source>
        <dbReference type="SAM" id="Phobius"/>
    </source>
</evidence>
<evidence type="ECO:0000313" key="3">
    <source>
        <dbReference type="Proteomes" id="UP001159405"/>
    </source>
</evidence>
<keyword evidence="1" id="KW-0812">Transmembrane</keyword>
<keyword evidence="3" id="KW-1185">Reference proteome</keyword>
<feature type="transmembrane region" description="Helical" evidence="1">
    <location>
        <begin position="9"/>
        <end position="29"/>
    </location>
</feature>